<dbReference type="Proteomes" id="UP000674318">
    <property type="component" value="Unassembled WGS sequence"/>
</dbReference>
<dbReference type="SUPFAM" id="SSF117281">
    <property type="entry name" value="Kelch motif"/>
    <property type="match status" value="1"/>
</dbReference>
<protein>
    <recommendedName>
        <fullName evidence="4">C2 domain-containing protein</fullName>
    </recommendedName>
</protein>
<dbReference type="KEGG" id="phet:94290671"/>
<feature type="region of interest" description="Disordered" evidence="1">
    <location>
        <begin position="3457"/>
        <end position="3477"/>
    </location>
</feature>
<keyword evidence="3" id="KW-1185">Reference proteome</keyword>
<dbReference type="Gene3D" id="2.120.10.80">
    <property type="entry name" value="Kelch-type beta propeller"/>
    <property type="match status" value="1"/>
</dbReference>
<feature type="compositionally biased region" description="Polar residues" evidence="1">
    <location>
        <begin position="4405"/>
        <end position="4414"/>
    </location>
</feature>
<evidence type="ECO:0000313" key="3">
    <source>
        <dbReference type="Proteomes" id="UP000674318"/>
    </source>
</evidence>
<organism evidence="2 3">
    <name type="scientific">Porcisia hertigi</name>
    <dbReference type="NCBI Taxonomy" id="2761500"/>
    <lineage>
        <taxon>Eukaryota</taxon>
        <taxon>Discoba</taxon>
        <taxon>Euglenozoa</taxon>
        <taxon>Kinetoplastea</taxon>
        <taxon>Metakinetoplastina</taxon>
        <taxon>Trypanosomatida</taxon>
        <taxon>Trypanosomatidae</taxon>
        <taxon>Leishmaniinae</taxon>
        <taxon>Porcisia</taxon>
    </lineage>
</organism>
<gene>
    <name evidence="2" type="ORF">JKF63_04612</name>
</gene>
<proteinExistence type="predicted"/>
<evidence type="ECO:0000256" key="1">
    <source>
        <dbReference type="SAM" id="MobiDB-lite"/>
    </source>
</evidence>
<dbReference type="GeneID" id="94290671"/>
<sequence>MHMPSSVPDAQQTVATAVPAEARPVDLATLSQPDEEDASQSSTECQTEPSSSSSLAVAAVSPPCLAGETKEARGSTHHPTLDAADVEDVHVLAAPVGGVDGGPAEPTRERLEEYWRPLAISPPLLPADLCQLQSDQPSLVTRLETTGEAALAAAACVEQPLPLLPCHLRWAQEPQPSSAAASESAPFEPSPNETLSSWAALGSAIKEYERVCRCTSTGGVSAETLSNFQSGTAVNNTTPRPLTVLWNTISSPLAEEHTGLQGARGVHLIAGPLQCCCGGGLSPPACVMETPTVCSVVVRCAAAILVAHGAADVPDCRYCPPTSVSVTGGCDGVLVERVATAGGDDTHGTPPVAHRAPVMQYDNLQFHAVLTRSTASSLLFTVHGVASPAKVFGFAVWTPFDTTSLAHVQSDSCRHSGDAGVGGGLTDMWLPLFAPARADAAPPAVASMQQQGASLPGTQPAVPSHLSMNQVHGTTGLLLVGWLHCDVEVMLLSSPAEAMAHQLWNGPKRSLSSLALAAAGEAERGRRGCMGRGIHMDDGSLVDLSVVRVVGLRPLATQFGMSLSPRPLRWDDPSTWGNDTTCACVYCEVVALRQGPQQGARHPAPRSVPHATGASAAPGSLGWGDSPGSAMHSGLGVMGFASGPNGQGRGVRRTPLSSSSREQGKERIAYGTRTGSSLTGTATNAVLPVTTPVLHTNHPSWQHTFRVGLASLSSLHLRVFDVCQHLSDGNSSGTDTTADKAGNGHMKAQRTRTPGRGATLLGTATVSHWLLRRLLNGPCGEGCTWLPLLWSPRTASKSVAALAAAPGKPHLRQRLSPAVCNGFVLIGWRRLPQTPAISRSLRTRESGSWYASVTRRLHHISACQPTGSAIPARSSLVMTPRRLQETSPCWYRPRIPPSTKADSVTAVASPYSCPQLQTGRDVAPWLQISHVRLQWVWLQHFLFMHGGQARLSLFSPTAQGETRLLTQYLLVPLCELAKPSVKGVCSGRSSRVHSRRRRDATGVYGTVLPAASLCGAFPSSNATALTEAVLCLPASPSVEVQLWWYPHDSVGIPASGGSNTPPRLIGRGEWRFPPDGADTGVQGLLAKTEKEAFGWVTSAQPTPMSEAGLVGPGDREEGKSTVGLAPLPIALSSSFFTPHEADLHVAPVYSTGLPQFMEGGVLTWRLMSLPRLACDNWGEGHSGSASPTPLESVARVTEPHGVLHHPSQSSSAARPSSTWVLPDIGTPTTVHIEVCNIINFDPTDGPCTNAAQATTAFQVAVSGTPCDGSSPEGASEASTAVNEVRCWLNPSETPPPDAPRLPCVFFPVSDSTLHGTDAGGNTGGVQQQMHQLPNFQTSWGRKAPLQQSQANASGLDCKGDAACSVMQGATVSRPLRAEIQWPPRRFGWVSDAPPSLSLWLMSPATFSRGTGTADITAGPATGANERVWGAVRLPRMDAFTKTSGVVWLPLFQSYAAPAPVAVVLGSAATTEDVIGKSSGGGDTAEQLGKTLPLTPSSTTGREESGVTAAHPPCAAVVVKHIGFAAIRYAHNMQRRSAVAATTGITTPSAVTPRVLLVRVGRLRQRFPACAAGRPAPSSSSFSSSPPVPFESHTPPSGAALSHCATAGIAVATAKNSTAFAAAVTDVLSTDTSGGTHVLLGLGAYQVSIKVPDTGNGRDGRSQTSVTGRVAVFPLPQRDAGAERSHELRVQARVGTSSQLATKTMCLNLDGDEETPGEAQWVPLVVRRLYHHNAHGAGYSDQGESVVSEILLQWRVVDFDTAAVAPRLGFSPVSLQRLVREYVGGATGTSCTYAVFSTQPAAAQLNRSPPRHTSAEVQRRAPCSESSERRPREQDTLTAEMVSLGLSRVLRMICPQRPHCVYLILDQLCLQCTARQRMVWTALQQETAALSQEVLADGRQDSAASAPIPLRLEVQLRWPAEWGAVWHRTALGSPRLLPKTAEPGVAPSLFPAAASSGAAAGADALSVWIDSGEGIFVERGTLTASADDESSAGVSGERLLSCASFTPLCLVLPSAQDIERVLGEQGLAARFSLTFALFAALQRRGDDASLLERVSDVCVGTGRTPVVFPRSAQFGLTSLLPRPRSRSSSSSSTCVGALANATDADAKGGAAPIPAFLSWRARVTESLPVPPKASSRFCVSPKAKSPEIGGDMSAAADGSRRRGHMSLRLFSSSTSSSAEDEAIKSDGGAEPTGYTAAPLMPRTPALARVTVTRIELCGVDVSLAHGAEQRHRRPLLPATVTVAAAPTHERGGAATATLPVHQLLPRLCPLHPTVPSISMPAAATPSLSMERVSPAPSPLPHVPLQQQRYMWSTDVSLLAPASQLIFCVSVPDAVLRSARVEEAWLPPRSPVSESEQNDTGALSVDAHWQSRHTSPVDVVGKAAWELDLGLRMETARPSGGDGERAAATQTADGTRDVVLEVESLGRGHWLGRLWARVDVTFADQLMRNAASVFFNSRMTLSVRNCRGFIVGDVRLTYRVEETYARLRERAALLCKQRGRVPRRLREQMQEIRHIRRQLRQEQGLRRNKVLTSPSASSTAGVVRLTLASGEDNVGALSTFASKPFALPTATDLVHPERGVARSSSSPHAPLLCVSRDVSIARRTEDVTATAQLELCQASSGVVVAAGQMTLPLYPTQASWREDARQSPASTVTSPLSIRVSLDPCTVAEARAPCIHPLTPSAGAVDVTATWSVSPARGDTWLTCIYVKRTAGCEGETKLHRRLLLRWVYCFEASAYPETEHAVDMPLSLKPSSIVSDHDGKGVRCRRGCRHMVSDAPVHWSGRAMQLPRIGAVGATIKRVELLEVTPISCAELVSRGEEAAAQQSLPRCSPSTQDACVITQLGKHVWSVADELSFERKRLQSQDSGEDALLWLTCEGAPAAGGQRTTLVYEVLLGLYTSSSLARRAAQLLEQLGLPATDVEKPLARSESAGLRQHLHPCAGAKALLACDPTRVDKAFDSSSPLSVANSRFQVSPRSASGGGGSDGGLVMRTLTFSCGHSPPLPTPELGQVQAVTCRVVAVRRQGGRDAAVKPHQHPKCECEKGAADCAKSSIVVLDAGMATSLLQERRAPEDLPHITTVSAPFSSTQLTAVWSPTAGSSHSTVAAPCAAAVSQRSDTHHRAPEGRSPKVGAGLLRVVLPLAQPQQVLAPTGDEGAGDVASDSRVEMTTRLEEKQFRIEVAVRGRPWGTSADETEVTARYVSVPFCASDILGSSQRHCGCGGVASDSERKVAVAGGGNPLCISSARWLSRLTMHLAPTPAAEEASNRATREGGGEGRRAGPVAPQLSPTAVMEVTWSLDTLSLLQTRACAAGVVWASVKCDHCSTHRNRGHCVAYPQVPGGSFARTTDVTDDGDADGDADDASSGEVEMRQMEAYSAWSEFLVAQKSVEETRMSQAGLQRWRCAIVGIEVTGLELPSWRCTGLDSEDDVYDAGQHASLLAQLVLPLGTQSTAVDGVDAGRELEQGSGTTGHHRRRRRRNKSGLVVGVARTTVTRIDRSERLNTDAVPTSGGDGFVRDGASGTRSVATATLSITSPRPRRHRYTATFNPLSWSMAVTDMIDQATAAAAAEHGEKKQTATAAIGEAPAAGLTVWHLLALPPGSSSSASNRIGDHQGASQTTMRMVYGLGATQLARLLGEGALYLVQILTRWCRDAYTTEERDALLRAAALYPTQWMPLTPATPTVVGAQCDAYVRFKYAYSYHGPVLSVPKSLATMPPPPISAPPGLDDAVFCAQLDRVQLTYTSTGDTEANALTAEPYRHTGTSAAAAWISRLTLVMRACVTTENDIDGTLVHSREVARWCTRLAPMPCGSAPPTIEATRESDTVAPAAPVASSANPLPVQLRTAPAPAPVAVPALTSIPIPLAVPMPATIPPSENEGTGDGDRQRVAAAAAPSLVAEVVPLLPTTRSFCWQSPMQPEAMRSCDVAQLSTAVPVANATETTTTTSVEMVLLLPDGEAEGDVMASVGNQERIAVDGDGAFAGTVVGRGRVRLGSSNSSGVVWDVVEGRAESGWRLGAPLSVRLPVITEAALSRMGCDASTCAIPQGEGGRDESSSYTLLLDLLVFRAPSMAQVAALQALRSARDERRRRSLSLLQCTEKTLVALATAGHHHYEEVMDRSKAACALTAVQPWATLSSLSQKWMPRTPYQLLRVPPIVLRVDTFAVFDGIPASPARCVPIPSASGKTENGPMWPSQTLWTIPQRRVMRQSSSHKVAEDAACPSQASSESRPADGTCDGVVSVEMQAWLVDERTGEVRAPVWTLLSNGPPALRGGGDSTRITPQPLSLASHPHAGRALLRDVQRLRLDWRSGGGGASQESVDTLSVLAGLVGCASVSYVAANGAACLWVSGGLRRCFGEDFLHSSHVVPRAQGTDVMCSSDRRTMRPSPPLLRSTAHHTSAGRRRFQPPPSTPASMVTTKAFSPSSPRHNSCADSCRFDYTLDGWRFLSCSATGQATTPVWRWEAHDSLTRSSCTASPNLRSAPRLFHSATLVGDRIWLLGGWSSQAGATTLPSLLARLAEHRRCKVYGVTAHDSDSNVSSGRLSAAALAGWSPQSPDTCALSGHGDIDNTPPSTFLRWCEGVQSVQCLDDGSPAPPVDVPLPFSPQRNCVDQAGAENRRLDTSPRIACHVAVACGDRWVAVFGGLMPPSETDDGAPVTTSAVHVYDTVQGTWSAQFDSNTGDGQEEWPMARYGHCVTPVPGTGCVQQPRSYFIFGGAATTPSCRSHPVPPEQLLWIWTPVPDAGRPGSVCAVQDVSVHSTWRRVQLPPGLPVPLTCRFLSQLHAYSAVEVATAICGTAEPLKDGTTQPCDPGLISMVLCVAGGMTASLAPAQPNAPAAASGAYRAFCECVEPWFAHPAPDVVSVLLTCVCEHQRSVAAGREV</sequence>
<dbReference type="InterPro" id="IPR015915">
    <property type="entry name" value="Kelch-typ_b-propeller"/>
</dbReference>
<feature type="compositionally biased region" description="Basic residues" evidence="1">
    <location>
        <begin position="3467"/>
        <end position="3477"/>
    </location>
</feature>
<feature type="region of interest" description="Disordered" evidence="1">
    <location>
        <begin position="4370"/>
        <end position="4414"/>
    </location>
</feature>
<dbReference type="RefSeq" id="XP_067756615.1">
    <property type="nucleotide sequence ID" value="XM_067900594.1"/>
</dbReference>
<feature type="region of interest" description="Disordered" evidence="1">
    <location>
        <begin position="598"/>
        <end position="666"/>
    </location>
</feature>
<accession>A0A836ITM0</accession>
<feature type="compositionally biased region" description="Low complexity" evidence="1">
    <location>
        <begin position="1574"/>
        <end position="1584"/>
    </location>
</feature>
<feature type="region of interest" description="Disordered" evidence="1">
    <location>
        <begin position="2131"/>
        <end position="2196"/>
    </location>
</feature>
<comment type="caution">
    <text evidence="2">The sequence shown here is derived from an EMBL/GenBank/DDBJ whole genome shotgun (WGS) entry which is preliminary data.</text>
</comment>
<evidence type="ECO:0000313" key="2">
    <source>
        <dbReference type="EMBL" id="KAG5502843.1"/>
    </source>
</evidence>
<feature type="region of interest" description="Disordered" evidence="1">
    <location>
        <begin position="728"/>
        <end position="758"/>
    </location>
</feature>
<feature type="region of interest" description="Disordered" evidence="1">
    <location>
        <begin position="1570"/>
        <end position="1596"/>
    </location>
</feature>
<feature type="compositionally biased region" description="Low complexity" evidence="1">
    <location>
        <begin position="49"/>
        <end position="63"/>
    </location>
</feature>
<feature type="region of interest" description="Disordered" evidence="1">
    <location>
        <begin position="4202"/>
        <end position="4229"/>
    </location>
</feature>
<feature type="region of interest" description="Disordered" evidence="1">
    <location>
        <begin position="1801"/>
        <end position="1834"/>
    </location>
</feature>
<name>A0A836ITM0_9TRYP</name>
<feature type="compositionally biased region" description="Polar residues" evidence="1">
    <location>
        <begin position="39"/>
        <end position="48"/>
    </location>
</feature>
<evidence type="ECO:0008006" key="4">
    <source>
        <dbReference type="Google" id="ProtNLM"/>
    </source>
</evidence>
<dbReference type="EMBL" id="JAFJZO010000025">
    <property type="protein sequence ID" value="KAG5502843.1"/>
    <property type="molecule type" value="Genomic_DNA"/>
</dbReference>
<feature type="region of interest" description="Disordered" evidence="1">
    <location>
        <begin position="1475"/>
        <end position="1507"/>
    </location>
</feature>
<feature type="region of interest" description="Disordered" evidence="1">
    <location>
        <begin position="3255"/>
        <end position="3280"/>
    </location>
</feature>
<reference evidence="2 3" key="1">
    <citation type="submission" date="2021-02" db="EMBL/GenBank/DDBJ databases">
        <title>Porcisia hertigi Genome sequencing and assembly.</title>
        <authorList>
            <person name="Almutairi H."/>
            <person name="Gatherer D."/>
        </authorList>
    </citation>
    <scope>NUCLEOTIDE SEQUENCE [LARGE SCALE GENOMIC DNA]</scope>
    <source>
        <strain evidence="2 3">C119</strain>
    </source>
</reference>
<dbReference type="OrthoDB" id="10251809at2759"/>
<feature type="region of interest" description="Disordered" evidence="1">
    <location>
        <begin position="1"/>
        <end position="83"/>
    </location>
</feature>
<feature type="compositionally biased region" description="Basic and acidic residues" evidence="1">
    <location>
        <begin position="3261"/>
        <end position="3275"/>
    </location>
</feature>
<feature type="compositionally biased region" description="Basic and acidic residues" evidence="1">
    <location>
        <begin position="1825"/>
        <end position="1834"/>
    </location>
</feature>